<comment type="caution">
    <text evidence="13">The sequence shown here is derived from an EMBL/GenBank/DDBJ whole genome shotgun (WGS) entry which is preliminary data.</text>
</comment>
<dbReference type="PANTHER" id="PTHR30349:SF81">
    <property type="entry name" value="TYROSINE RECOMBINASE XERC"/>
    <property type="match status" value="1"/>
</dbReference>
<dbReference type="PROSITE" id="PS51898">
    <property type="entry name" value="TYR_RECOMBINASE"/>
    <property type="match status" value="1"/>
</dbReference>
<evidence type="ECO:0000313" key="13">
    <source>
        <dbReference type="EMBL" id="MBT1696331.1"/>
    </source>
</evidence>
<evidence type="ECO:0000256" key="2">
    <source>
        <dbReference type="ARBA" id="ARBA00010450"/>
    </source>
</evidence>
<evidence type="ECO:0000256" key="5">
    <source>
        <dbReference type="ARBA" id="ARBA00022829"/>
    </source>
</evidence>
<dbReference type="CDD" id="cd00798">
    <property type="entry name" value="INT_XerDC_C"/>
    <property type="match status" value="1"/>
</dbReference>
<evidence type="ECO:0000259" key="11">
    <source>
        <dbReference type="PROSITE" id="PS51898"/>
    </source>
</evidence>
<keyword evidence="7 10" id="KW-0238">DNA-binding</keyword>
<dbReference type="InterPro" id="IPR011932">
    <property type="entry name" value="Recomb_XerD"/>
</dbReference>
<dbReference type="InterPro" id="IPR050090">
    <property type="entry name" value="Tyrosine_recombinase_XerCD"/>
</dbReference>
<reference evidence="13 14" key="1">
    <citation type="submission" date="2021-05" db="EMBL/GenBank/DDBJ databases">
        <title>A Polyphasic approach of four new species of the genus Ohtaekwangia: Ohtaekwangia histidinii sp. nov., Ohtaekwangia cretensis sp. nov., Ohtaekwangia indiensis sp. nov., Ohtaekwangia reichenbachii sp. nov. from diverse environment.</title>
        <authorList>
            <person name="Octaviana S."/>
        </authorList>
    </citation>
    <scope>NUCLEOTIDE SEQUENCE [LARGE SCALE GENOMIC DNA]</scope>
    <source>
        <strain evidence="13 14">PWU4</strain>
    </source>
</reference>
<evidence type="ECO:0000259" key="12">
    <source>
        <dbReference type="PROSITE" id="PS51900"/>
    </source>
</evidence>
<dbReference type="InterPro" id="IPR011010">
    <property type="entry name" value="DNA_brk_join_enz"/>
</dbReference>
<feature type="active site" description="O-(3'-phospho-DNA)-tyrosine intermediate" evidence="10">
    <location>
        <position position="282"/>
    </location>
</feature>
<feature type="active site" evidence="10">
    <location>
        <position position="273"/>
    </location>
</feature>
<dbReference type="SUPFAM" id="SSF47823">
    <property type="entry name" value="lambda integrase-like, N-terminal domain"/>
    <property type="match status" value="1"/>
</dbReference>
<evidence type="ECO:0000256" key="1">
    <source>
        <dbReference type="ARBA" id="ARBA00004496"/>
    </source>
</evidence>
<dbReference type="Pfam" id="PF00589">
    <property type="entry name" value="Phage_integrase"/>
    <property type="match status" value="1"/>
</dbReference>
<dbReference type="Proteomes" id="UP001319200">
    <property type="component" value="Unassembled WGS sequence"/>
</dbReference>
<keyword evidence="4 10" id="KW-0132">Cell division</keyword>
<comment type="similarity">
    <text evidence="10">Belongs to the 'phage' integrase family. XerC subfamily.</text>
</comment>
<evidence type="ECO:0000256" key="4">
    <source>
        <dbReference type="ARBA" id="ARBA00022618"/>
    </source>
</evidence>
<keyword evidence="3 10" id="KW-0963">Cytoplasm</keyword>
<dbReference type="AlphaFoldDB" id="A0AAP2DH82"/>
<dbReference type="InterPro" id="IPR004107">
    <property type="entry name" value="Integrase_SAM-like_N"/>
</dbReference>
<dbReference type="InterPro" id="IPR023009">
    <property type="entry name" value="Tyrosine_recombinase_XerC/XerD"/>
</dbReference>
<dbReference type="Gene3D" id="1.10.150.130">
    <property type="match status" value="1"/>
</dbReference>
<dbReference type="EMBL" id="JAHESF010000004">
    <property type="protein sequence ID" value="MBT1696331.1"/>
    <property type="molecule type" value="Genomic_DNA"/>
</dbReference>
<evidence type="ECO:0000256" key="3">
    <source>
        <dbReference type="ARBA" id="ARBA00022490"/>
    </source>
</evidence>
<dbReference type="PANTHER" id="PTHR30349">
    <property type="entry name" value="PHAGE INTEGRASE-RELATED"/>
    <property type="match status" value="1"/>
</dbReference>
<dbReference type="GO" id="GO:0051301">
    <property type="term" value="P:cell division"/>
    <property type="evidence" value="ECO:0007669"/>
    <property type="project" value="UniProtKB-KW"/>
</dbReference>
<name>A0AAP2DH82_9BACT</name>
<accession>A0AAP2DH82</accession>
<keyword evidence="8 10" id="KW-0233">DNA recombination</keyword>
<gene>
    <name evidence="13" type="primary">xerD</name>
    <name evidence="10" type="synonym">xerC</name>
    <name evidence="13" type="ORF">KK083_05555</name>
</gene>
<feature type="active site" evidence="10">
    <location>
        <position position="172"/>
    </location>
</feature>
<comment type="function">
    <text evidence="10">Site-specific tyrosine recombinase, which acts by catalyzing the cutting and rejoining of the recombining DNA molecules. The XerC-XerD complex is essential to convert dimers of the bacterial chromosome into monomers to permit their segregation at cell division. It also contributes to the segregational stability of plasmids.</text>
</comment>
<dbReference type="SUPFAM" id="SSF56349">
    <property type="entry name" value="DNA breaking-rejoining enzymes"/>
    <property type="match status" value="1"/>
</dbReference>
<evidence type="ECO:0000256" key="10">
    <source>
        <dbReference type="HAMAP-Rule" id="MF_01808"/>
    </source>
</evidence>
<dbReference type="InterPro" id="IPR013762">
    <property type="entry name" value="Integrase-like_cat_sf"/>
</dbReference>
<dbReference type="GO" id="GO:0003677">
    <property type="term" value="F:DNA binding"/>
    <property type="evidence" value="ECO:0007669"/>
    <property type="project" value="UniProtKB-UniRule"/>
</dbReference>
<keyword evidence="9 10" id="KW-0131">Cell cycle</keyword>
<evidence type="ECO:0000256" key="6">
    <source>
        <dbReference type="ARBA" id="ARBA00022908"/>
    </source>
</evidence>
<dbReference type="InterPro" id="IPR010998">
    <property type="entry name" value="Integrase_recombinase_N"/>
</dbReference>
<feature type="domain" description="Core-binding (CB)" evidence="12">
    <location>
        <begin position="1"/>
        <end position="87"/>
    </location>
</feature>
<sequence>MWELQIRDFNNYLKLERSLSGNSVEAYVRDVNKFWQFMEMKHPGINAVKASSKHLQGFIEYINELGMSAHSQARILSGVKAFYKYLLFEELIDKDPTALVEGPRLGRKLPDTLSYIEIEELFKAIDLSTAEGGRNRAMLEMLYSSGLRVSELVDLKLTNIYFDTGFLRVVGKGNKERLVPIGRDALKYLRIYLEEIRGRSPHKPAQKGFEPYAFLNRNGRKLTRVMIFTIIKNLALAIGLNKTISPHTFRHSFATHLIEGGADLRAVQEMLGHESITTTEIYTHLDRDYLRQVITDFHPRGKGVRSQE</sequence>
<feature type="active site" evidence="10">
    <location>
        <position position="250"/>
    </location>
</feature>
<comment type="similarity">
    <text evidence="2">Belongs to the 'phage' integrase family. XerD subfamily.</text>
</comment>
<dbReference type="GO" id="GO:0006313">
    <property type="term" value="P:DNA transposition"/>
    <property type="evidence" value="ECO:0007669"/>
    <property type="project" value="UniProtKB-UniRule"/>
</dbReference>
<dbReference type="PROSITE" id="PS51900">
    <property type="entry name" value="CB"/>
    <property type="match status" value="1"/>
</dbReference>
<protein>
    <recommendedName>
        <fullName evidence="10">Tyrosine recombinase XerC</fullName>
    </recommendedName>
</protein>
<proteinExistence type="inferred from homology"/>
<comment type="subunit">
    <text evidence="10">Forms a cyclic heterotetrameric complex composed of two molecules of XerC and two molecules of XerD.</text>
</comment>
<feature type="active site" evidence="10">
    <location>
        <position position="148"/>
    </location>
</feature>
<organism evidence="13 14">
    <name type="scientific">Chryseosolibacter histidini</name>
    <dbReference type="NCBI Taxonomy" id="2782349"/>
    <lineage>
        <taxon>Bacteria</taxon>
        <taxon>Pseudomonadati</taxon>
        <taxon>Bacteroidota</taxon>
        <taxon>Cytophagia</taxon>
        <taxon>Cytophagales</taxon>
        <taxon>Chryseotaleaceae</taxon>
        <taxon>Chryseosolibacter</taxon>
    </lineage>
</organism>
<keyword evidence="6 10" id="KW-0229">DNA integration</keyword>
<feature type="active site" evidence="10">
    <location>
        <position position="247"/>
    </location>
</feature>
<keyword evidence="14" id="KW-1185">Reference proteome</keyword>
<dbReference type="InterPro" id="IPR044068">
    <property type="entry name" value="CB"/>
</dbReference>
<dbReference type="GO" id="GO:0009037">
    <property type="term" value="F:tyrosine-based site-specific recombinase activity"/>
    <property type="evidence" value="ECO:0007669"/>
    <property type="project" value="UniProtKB-UniRule"/>
</dbReference>
<dbReference type="InterPro" id="IPR002104">
    <property type="entry name" value="Integrase_catalytic"/>
</dbReference>
<keyword evidence="5 10" id="KW-0159">Chromosome partition</keyword>
<evidence type="ECO:0000256" key="8">
    <source>
        <dbReference type="ARBA" id="ARBA00023172"/>
    </source>
</evidence>
<dbReference type="NCBIfam" id="NF001399">
    <property type="entry name" value="PRK00283.1"/>
    <property type="match status" value="1"/>
</dbReference>
<evidence type="ECO:0000256" key="9">
    <source>
        <dbReference type="ARBA" id="ARBA00023306"/>
    </source>
</evidence>
<dbReference type="Pfam" id="PF02899">
    <property type="entry name" value="Phage_int_SAM_1"/>
    <property type="match status" value="1"/>
</dbReference>
<evidence type="ECO:0000313" key="14">
    <source>
        <dbReference type="Proteomes" id="UP001319200"/>
    </source>
</evidence>
<dbReference type="Gene3D" id="1.10.443.10">
    <property type="entry name" value="Intergrase catalytic core"/>
    <property type="match status" value="1"/>
</dbReference>
<dbReference type="NCBIfam" id="TIGR02225">
    <property type="entry name" value="recomb_XerD"/>
    <property type="match status" value="1"/>
</dbReference>
<dbReference type="RefSeq" id="WP_254161557.1">
    <property type="nucleotide sequence ID" value="NZ_JAHESF010000004.1"/>
</dbReference>
<evidence type="ECO:0000256" key="7">
    <source>
        <dbReference type="ARBA" id="ARBA00023125"/>
    </source>
</evidence>
<feature type="domain" description="Tyr recombinase" evidence="11">
    <location>
        <begin position="108"/>
        <end position="295"/>
    </location>
</feature>
<dbReference type="HAMAP" id="MF_01808">
    <property type="entry name" value="Recomb_XerC_XerD"/>
    <property type="match status" value="1"/>
</dbReference>
<dbReference type="GO" id="GO:0007059">
    <property type="term" value="P:chromosome segregation"/>
    <property type="evidence" value="ECO:0007669"/>
    <property type="project" value="UniProtKB-UniRule"/>
</dbReference>
<comment type="subcellular location">
    <subcellularLocation>
        <location evidence="1 10">Cytoplasm</location>
    </subcellularLocation>
</comment>
<dbReference type="GO" id="GO:0005737">
    <property type="term" value="C:cytoplasm"/>
    <property type="evidence" value="ECO:0007669"/>
    <property type="project" value="UniProtKB-SubCell"/>
</dbReference>